<evidence type="ECO:0000256" key="1">
    <source>
        <dbReference type="ARBA" id="ARBA00023125"/>
    </source>
</evidence>
<dbReference type="RefSeq" id="WP_218094530.1">
    <property type="nucleotide sequence ID" value="NZ_CAJVAS010000029.1"/>
</dbReference>
<sequence>MSEPYDAFAAFFLQVPIDIYGVFQSTLPQGLHQGHKAKPTTKSGILIALGGEADFIYEGSSSYVLRPGMTVIGGYNRSMEIAVHSEEFEYFLVHFLPVAPESEQAHLSREVHMFHNDLDAALLQVMKELRRYSTGLGHLELLEKKTLFYQLVNKTLAYERYLQNSESHTIMEQTIAYIRQHYAEPITLESLAGQQGMKAKYFSHLFQKYTGLGPIHYLIQYRMKIAYELLMTTPFAVRDIARSVGYMDAYYFSRLFKKHYGMSPTALKESE</sequence>
<dbReference type="SMART" id="SM00342">
    <property type="entry name" value="HTH_ARAC"/>
    <property type="match status" value="1"/>
</dbReference>
<keyword evidence="1" id="KW-0238">DNA-binding</keyword>
<dbReference type="PANTHER" id="PTHR43280">
    <property type="entry name" value="ARAC-FAMILY TRANSCRIPTIONAL REGULATOR"/>
    <property type="match status" value="1"/>
</dbReference>
<evidence type="ECO:0000313" key="4">
    <source>
        <dbReference type="Proteomes" id="UP000693672"/>
    </source>
</evidence>
<feature type="domain" description="HTH araC/xylS-type" evidence="2">
    <location>
        <begin position="172"/>
        <end position="270"/>
    </location>
</feature>
<dbReference type="AlphaFoldDB" id="A0A916K4Z2"/>
<dbReference type="Pfam" id="PF12833">
    <property type="entry name" value="HTH_18"/>
    <property type="match status" value="1"/>
</dbReference>
<comment type="caution">
    <text evidence="3">The sequence shown here is derived from an EMBL/GenBank/DDBJ whole genome shotgun (WGS) entry which is preliminary data.</text>
</comment>
<accession>A0A916K4Z2</accession>
<evidence type="ECO:0000313" key="3">
    <source>
        <dbReference type="EMBL" id="CAG7644813.1"/>
    </source>
</evidence>
<keyword evidence="4" id="KW-1185">Reference proteome</keyword>
<name>A0A916K4Z2_9BACL</name>
<dbReference type="GO" id="GO:0043565">
    <property type="term" value="F:sequence-specific DNA binding"/>
    <property type="evidence" value="ECO:0007669"/>
    <property type="project" value="InterPro"/>
</dbReference>
<dbReference type="Proteomes" id="UP000693672">
    <property type="component" value="Unassembled WGS sequence"/>
</dbReference>
<protein>
    <submittedName>
        <fullName evidence="3">HTH-type transcriptional activator RhaS</fullName>
    </submittedName>
</protein>
<organism evidence="3 4">
    <name type="scientific">Paenibacillus solanacearum</name>
    <dbReference type="NCBI Taxonomy" id="2048548"/>
    <lineage>
        <taxon>Bacteria</taxon>
        <taxon>Bacillati</taxon>
        <taxon>Bacillota</taxon>
        <taxon>Bacilli</taxon>
        <taxon>Bacillales</taxon>
        <taxon>Paenibacillaceae</taxon>
        <taxon>Paenibacillus</taxon>
    </lineage>
</organism>
<dbReference type="EMBL" id="CAJVAS010000029">
    <property type="protein sequence ID" value="CAG7644813.1"/>
    <property type="molecule type" value="Genomic_DNA"/>
</dbReference>
<evidence type="ECO:0000259" key="2">
    <source>
        <dbReference type="PROSITE" id="PS01124"/>
    </source>
</evidence>
<dbReference type="InterPro" id="IPR018060">
    <property type="entry name" value="HTH_AraC"/>
</dbReference>
<dbReference type="GO" id="GO:0003700">
    <property type="term" value="F:DNA-binding transcription factor activity"/>
    <property type="evidence" value="ECO:0007669"/>
    <property type="project" value="InterPro"/>
</dbReference>
<dbReference type="PANTHER" id="PTHR43280:SF2">
    <property type="entry name" value="HTH-TYPE TRANSCRIPTIONAL REGULATOR EXSA"/>
    <property type="match status" value="1"/>
</dbReference>
<proteinExistence type="predicted"/>
<gene>
    <name evidence="3" type="primary">rhaS_35</name>
    <name evidence="3" type="ORF">PAESOLCIP111_04817</name>
</gene>
<dbReference type="PROSITE" id="PS01124">
    <property type="entry name" value="HTH_ARAC_FAMILY_2"/>
    <property type="match status" value="1"/>
</dbReference>
<reference evidence="3" key="1">
    <citation type="submission" date="2021-06" db="EMBL/GenBank/DDBJ databases">
        <authorList>
            <person name="Criscuolo A."/>
        </authorList>
    </citation>
    <scope>NUCLEOTIDE SEQUENCE</scope>
    <source>
        <strain evidence="3">CIP111600</strain>
    </source>
</reference>